<sequence>MPERDLRVSTATYDRLAAAAAAEGVTVRAYLERLTEWIAPGQPGHHVSAARPEADLRLLSLGVDAPGADGRPDAPSTAAHRWRAAPRARPE</sequence>
<dbReference type="Proteomes" id="UP001501455">
    <property type="component" value="Unassembled WGS sequence"/>
</dbReference>
<accession>A0ABP6TI60</accession>
<proteinExistence type="predicted"/>
<evidence type="ECO:0000313" key="3">
    <source>
        <dbReference type="Proteomes" id="UP001501455"/>
    </source>
</evidence>
<comment type="caution">
    <text evidence="2">The sequence shown here is derived from an EMBL/GenBank/DDBJ whole genome shotgun (WGS) entry which is preliminary data.</text>
</comment>
<evidence type="ECO:0008006" key="4">
    <source>
        <dbReference type="Google" id="ProtNLM"/>
    </source>
</evidence>
<name>A0ABP6TI60_9ACTN</name>
<reference evidence="3" key="1">
    <citation type="journal article" date="2019" name="Int. J. Syst. Evol. Microbiol.">
        <title>The Global Catalogue of Microorganisms (GCM) 10K type strain sequencing project: providing services to taxonomists for standard genome sequencing and annotation.</title>
        <authorList>
            <consortium name="The Broad Institute Genomics Platform"/>
            <consortium name="The Broad Institute Genome Sequencing Center for Infectious Disease"/>
            <person name="Wu L."/>
            <person name="Ma J."/>
        </authorList>
    </citation>
    <scope>NUCLEOTIDE SEQUENCE [LARGE SCALE GENOMIC DNA]</scope>
    <source>
        <strain evidence="3">JCM 4816</strain>
    </source>
</reference>
<feature type="compositionally biased region" description="Basic residues" evidence="1">
    <location>
        <begin position="80"/>
        <end position="91"/>
    </location>
</feature>
<dbReference type="EMBL" id="BAAAXF010000016">
    <property type="protein sequence ID" value="GAA3494408.1"/>
    <property type="molecule type" value="Genomic_DNA"/>
</dbReference>
<evidence type="ECO:0000313" key="2">
    <source>
        <dbReference type="EMBL" id="GAA3494408.1"/>
    </source>
</evidence>
<keyword evidence="3" id="KW-1185">Reference proteome</keyword>
<organism evidence="2 3">
    <name type="scientific">Streptomyces prasinosporus</name>
    <dbReference type="NCBI Taxonomy" id="68256"/>
    <lineage>
        <taxon>Bacteria</taxon>
        <taxon>Bacillati</taxon>
        <taxon>Actinomycetota</taxon>
        <taxon>Actinomycetes</taxon>
        <taxon>Kitasatosporales</taxon>
        <taxon>Streptomycetaceae</taxon>
        <taxon>Streptomyces</taxon>
        <taxon>Streptomyces albogriseolus group</taxon>
    </lineage>
</organism>
<evidence type="ECO:0000256" key="1">
    <source>
        <dbReference type="SAM" id="MobiDB-lite"/>
    </source>
</evidence>
<gene>
    <name evidence="2" type="ORF">GCM10019016_015080</name>
</gene>
<protein>
    <recommendedName>
        <fullName evidence="4">CopG family transcriptional regulator</fullName>
    </recommendedName>
</protein>
<feature type="region of interest" description="Disordered" evidence="1">
    <location>
        <begin position="65"/>
        <end position="91"/>
    </location>
</feature>